<dbReference type="PATRIC" id="fig|665952.3.peg.1189"/>
<dbReference type="Pfam" id="PF01943">
    <property type="entry name" value="Polysacc_synt"/>
    <property type="match status" value="1"/>
</dbReference>
<keyword evidence="3 6" id="KW-0812">Transmembrane</keyword>
<evidence type="ECO:0000256" key="4">
    <source>
        <dbReference type="ARBA" id="ARBA00022989"/>
    </source>
</evidence>
<feature type="transmembrane region" description="Helical" evidence="6">
    <location>
        <begin position="294"/>
        <end position="311"/>
    </location>
</feature>
<sequence>MTNTTIQFIKNIVIYSVGALGSKLIAFFLLPLYTHTLPRKDFGFIELINTTLMVAIPIIGFQLSESAFRYLLDSKDLDDKKKIISNSFFIVITSCVVFGILYKIASLFTNITELFQNKGNLIMLLIFTTLWVGILKQIARGLEENIVFAFADIILTVSIGGLSYYFLYIKNWGLSGYFLSIILSNTFVILIIIIFCRLWRFIRISSISKSQTYLMLLYSIPFIPNIIAGWFMNASDRYFIAHYAGLNYVGLYSVAFKYSTILTILSGIIILAWQSYAVTNYHSRNANNSFSRIFELYLFSLTLIFMVLIIIEKPLLKIMVSEEYINSWRYIPLLLGSSYALAMSSFFAVAYIVVKKTKNLFYSSILTGATNVILNLIFIPECGAIAAAYSTLFSTIILWIIRMIDTKKYFNIYINYKSIILNIIIIISIVFLELWKLEAWIDFIIKTVFIFIFLFFNKFVIKRLLDYCLYLVKIKITKVSNT</sequence>
<evidence type="ECO:0000256" key="5">
    <source>
        <dbReference type="ARBA" id="ARBA00023136"/>
    </source>
</evidence>
<keyword evidence="8" id="KW-1185">Reference proteome</keyword>
<evidence type="ECO:0000256" key="6">
    <source>
        <dbReference type="SAM" id="Phobius"/>
    </source>
</evidence>
<dbReference type="GO" id="GO:0005886">
    <property type="term" value="C:plasma membrane"/>
    <property type="evidence" value="ECO:0007669"/>
    <property type="project" value="UniProtKB-SubCell"/>
</dbReference>
<proteinExistence type="predicted"/>
<feature type="transmembrane region" description="Helical" evidence="6">
    <location>
        <begin position="146"/>
        <end position="168"/>
    </location>
</feature>
<dbReference type="AlphaFoldDB" id="G9QJM3"/>
<dbReference type="InterPro" id="IPR050833">
    <property type="entry name" value="Poly_Biosynth_Transport"/>
</dbReference>
<feature type="transmembrane region" description="Helical" evidence="6">
    <location>
        <begin position="384"/>
        <end position="401"/>
    </location>
</feature>
<dbReference type="RefSeq" id="WP_003353492.1">
    <property type="nucleotide sequence ID" value="NZ_JH414747.1"/>
</dbReference>
<dbReference type="PANTHER" id="PTHR30250:SF11">
    <property type="entry name" value="O-ANTIGEN TRANSPORTER-RELATED"/>
    <property type="match status" value="1"/>
</dbReference>
<dbReference type="HOGENOM" id="CLU_022017_7_4_9"/>
<evidence type="ECO:0000256" key="3">
    <source>
        <dbReference type="ARBA" id="ARBA00022692"/>
    </source>
</evidence>
<comment type="subcellular location">
    <subcellularLocation>
        <location evidence="1">Cell membrane</location>
        <topology evidence="1">Multi-pass membrane protein</topology>
    </subcellularLocation>
</comment>
<evidence type="ECO:0000313" key="8">
    <source>
        <dbReference type="Proteomes" id="UP000011747"/>
    </source>
</evidence>
<feature type="transmembrane region" description="Helical" evidence="6">
    <location>
        <begin position="121"/>
        <end position="139"/>
    </location>
</feature>
<reference evidence="7 8" key="1">
    <citation type="submission" date="2011-09" db="EMBL/GenBank/DDBJ databases">
        <title>The Genome Sequence of Bacillus smithii 7_3_47FAA.</title>
        <authorList>
            <consortium name="The Broad Institute Genome Sequencing Platform"/>
            <person name="Earl A."/>
            <person name="Ward D."/>
            <person name="Feldgarden M."/>
            <person name="Gevers D."/>
            <person name="Daigneault M."/>
            <person name="Strauss J."/>
            <person name="Allen-Vercoe E."/>
            <person name="Young S.K."/>
            <person name="Zeng Q."/>
            <person name="Gargeya S."/>
            <person name="Fitzgerald M."/>
            <person name="Haas B."/>
            <person name="Abouelleil A."/>
            <person name="Alvarado L."/>
            <person name="Arachchi H.M."/>
            <person name="Berlin A."/>
            <person name="Brown A."/>
            <person name="Chapman S.B."/>
            <person name="Chen Z."/>
            <person name="Dunbar C."/>
            <person name="Freedman E."/>
            <person name="Gearin G."/>
            <person name="Goldberg J."/>
            <person name="Griggs A."/>
            <person name="Gujja S."/>
            <person name="Heiman D."/>
            <person name="Howarth C."/>
            <person name="Larson L."/>
            <person name="Lui A."/>
            <person name="MacDonald P.J.P."/>
            <person name="Montmayeur A."/>
            <person name="Murphy C."/>
            <person name="Neiman D."/>
            <person name="Pearson M."/>
            <person name="Priest M."/>
            <person name="Roberts A."/>
            <person name="Saif S."/>
            <person name="Shea T."/>
            <person name="Shenoy N."/>
            <person name="Sisk P."/>
            <person name="Stolte C."/>
            <person name="Sykes S."/>
            <person name="Wortman J."/>
            <person name="Nusbaum C."/>
            <person name="Birren B."/>
        </authorList>
    </citation>
    <scope>NUCLEOTIDE SEQUENCE [LARGE SCALE GENOMIC DNA]</scope>
    <source>
        <strain evidence="7 8">7_3_47FAA</strain>
    </source>
</reference>
<feature type="transmembrane region" description="Helical" evidence="6">
    <location>
        <begin position="360"/>
        <end position="378"/>
    </location>
</feature>
<feature type="transmembrane region" description="Helical" evidence="6">
    <location>
        <begin position="83"/>
        <end position="101"/>
    </location>
</feature>
<dbReference type="PANTHER" id="PTHR30250">
    <property type="entry name" value="PST FAMILY PREDICTED COLANIC ACID TRANSPORTER"/>
    <property type="match status" value="1"/>
</dbReference>
<comment type="caution">
    <text evidence="7">The sequence shown here is derived from an EMBL/GenBank/DDBJ whole genome shotgun (WGS) entry which is preliminary data.</text>
</comment>
<dbReference type="Proteomes" id="UP000011747">
    <property type="component" value="Unassembled WGS sequence"/>
</dbReference>
<organism evidence="7 8">
    <name type="scientific">Bacillus smithii 7_3_47FAA</name>
    <dbReference type="NCBI Taxonomy" id="665952"/>
    <lineage>
        <taxon>Bacteria</taxon>
        <taxon>Bacillati</taxon>
        <taxon>Bacillota</taxon>
        <taxon>Bacilli</taxon>
        <taxon>Bacillales</taxon>
        <taxon>Bacillaceae</taxon>
        <taxon>Bacillus</taxon>
    </lineage>
</organism>
<dbReference type="EMBL" id="ACWF01000062">
    <property type="protein sequence ID" value="EHL78621.1"/>
    <property type="molecule type" value="Genomic_DNA"/>
</dbReference>
<gene>
    <name evidence="7" type="ORF">HMPREF1015_01906</name>
</gene>
<feature type="transmembrane region" description="Helical" evidence="6">
    <location>
        <begin position="212"/>
        <end position="231"/>
    </location>
</feature>
<feature type="transmembrane region" description="Helical" evidence="6">
    <location>
        <begin position="12"/>
        <end position="30"/>
    </location>
</feature>
<evidence type="ECO:0000256" key="2">
    <source>
        <dbReference type="ARBA" id="ARBA00022475"/>
    </source>
</evidence>
<keyword evidence="2" id="KW-1003">Cell membrane</keyword>
<name>G9QJM3_9BACI</name>
<feature type="transmembrane region" description="Helical" evidence="6">
    <location>
        <begin position="251"/>
        <end position="273"/>
    </location>
</feature>
<feature type="transmembrane region" description="Helical" evidence="6">
    <location>
        <begin position="42"/>
        <end position="63"/>
    </location>
</feature>
<feature type="transmembrane region" description="Helical" evidence="6">
    <location>
        <begin position="174"/>
        <end position="200"/>
    </location>
</feature>
<keyword evidence="5 6" id="KW-0472">Membrane</keyword>
<accession>G9QJM3</accession>
<dbReference type="InterPro" id="IPR002797">
    <property type="entry name" value="Polysacc_synth"/>
</dbReference>
<evidence type="ECO:0000256" key="1">
    <source>
        <dbReference type="ARBA" id="ARBA00004651"/>
    </source>
</evidence>
<protein>
    <submittedName>
        <fullName evidence="7">Uncharacterized protein</fullName>
    </submittedName>
</protein>
<keyword evidence="4 6" id="KW-1133">Transmembrane helix</keyword>
<evidence type="ECO:0000313" key="7">
    <source>
        <dbReference type="EMBL" id="EHL78621.1"/>
    </source>
</evidence>
<feature type="transmembrane region" description="Helical" evidence="6">
    <location>
        <begin position="413"/>
        <end position="431"/>
    </location>
</feature>
<feature type="transmembrane region" description="Helical" evidence="6">
    <location>
        <begin position="437"/>
        <end position="456"/>
    </location>
</feature>
<feature type="transmembrane region" description="Helical" evidence="6">
    <location>
        <begin position="331"/>
        <end position="353"/>
    </location>
</feature>